<comment type="caution">
    <text evidence="2">The sequence shown here is derived from an EMBL/GenBank/DDBJ whole genome shotgun (WGS) entry which is preliminary data.</text>
</comment>
<dbReference type="EMBL" id="JAJAUY010000098">
    <property type="protein sequence ID" value="MCB5181965.1"/>
    <property type="molecule type" value="Genomic_DNA"/>
</dbReference>
<sequence>MSIRKHLVSAATVAGALASLSVLAVAPAQAAAVDKYKSVDCGHSAKVWYRDYGQQTMLREITFDNMSDKFSAVNVYWRADDGRTTIQEFTLYPGWSKISDGTTKDVAVAKNRKPYVKFIFKSLIGGSCTRYIDLN</sequence>
<organism evidence="2 3">
    <name type="scientific">Streptomyces antimicrobicus</name>
    <dbReference type="NCBI Taxonomy" id="2883108"/>
    <lineage>
        <taxon>Bacteria</taxon>
        <taxon>Bacillati</taxon>
        <taxon>Actinomycetota</taxon>
        <taxon>Actinomycetes</taxon>
        <taxon>Kitasatosporales</taxon>
        <taxon>Streptomycetaceae</taxon>
        <taxon>Streptomyces</taxon>
    </lineage>
</organism>
<keyword evidence="1" id="KW-0732">Signal</keyword>
<evidence type="ECO:0000256" key="1">
    <source>
        <dbReference type="SAM" id="SignalP"/>
    </source>
</evidence>
<evidence type="ECO:0008006" key="4">
    <source>
        <dbReference type="Google" id="ProtNLM"/>
    </source>
</evidence>
<accession>A0ABS8BBH6</accession>
<reference evidence="2 3" key="1">
    <citation type="submission" date="2021-10" db="EMBL/GenBank/DDBJ databases">
        <title>Streptomyces sp. strain SMC 277, a novel streptomycete isolated from soil.</title>
        <authorList>
            <person name="Chanama M."/>
        </authorList>
    </citation>
    <scope>NUCLEOTIDE SEQUENCE [LARGE SCALE GENOMIC DNA]</scope>
    <source>
        <strain evidence="2 3">SMC 277</strain>
    </source>
</reference>
<dbReference type="Proteomes" id="UP001199054">
    <property type="component" value="Unassembled WGS sequence"/>
</dbReference>
<gene>
    <name evidence="2" type="ORF">LG632_21615</name>
</gene>
<evidence type="ECO:0000313" key="3">
    <source>
        <dbReference type="Proteomes" id="UP001199054"/>
    </source>
</evidence>
<dbReference type="InterPro" id="IPR006311">
    <property type="entry name" value="TAT_signal"/>
</dbReference>
<feature type="chain" id="PRO_5047016940" description="Secreted protein" evidence="1">
    <location>
        <begin position="31"/>
        <end position="135"/>
    </location>
</feature>
<dbReference type="RefSeq" id="WP_226729068.1">
    <property type="nucleotide sequence ID" value="NZ_JAJAUY010000098.1"/>
</dbReference>
<name>A0ABS8BBH6_9ACTN</name>
<proteinExistence type="predicted"/>
<feature type="signal peptide" evidence="1">
    <location>
        <begin position="1"/>
        <end position="30"/>
    </location>
</feature>
<evidence type="ECO:0000313" key="2">
    <source>
        <dbReference type="EMBL" id="MCB5181965.1"/>
    </source>
</evidence>
<dbReference type="PROSITE" id="PS51318">
    <property type="entry name" value="TAT"/>
    <property type="match status" value="1"/>
</dbReference>
<keyword evidence="3" id="KW-1185">Reference proteome</keyword>
<protein>
    <recommendedName>
        <fullName evidence="4">Secreted protein</fullName>
    </recommendedName>
</protein>